<dbReference type="Gene3D" id="2.30.110.10">
    <property type="entry name" value="Electron Transport, Fmn-binding Protein, Chain A"/>
    <property type="match status" value="1"/>
</dbReference>
<comment type="caution">
    <text evidence="3">The sequence shown here is derived from an EMBL/GenBank/DDBJ whole genome shotgun (WGS) entry which is preliminary data.</text>
</comment>
<evidence type="ECO:0000313" key="4">
    <source>
        <dbReference type="Proteomes" id="UP000820669"/>
    </source>
</evidence>
<dbReference type="SUPFAM" id="SSF50475">
    <property type="entry name" value="FMN-binding split barrel"/>
    <property type="match status" value="1"/>
</dbReference>
<name>A0ABX1SNB1_9PSEU</name>
<dbReference type="InterPro" id="IPR052019">
    <property type="entry name" value="F420H2_bilvrd_red/Heme_oxyg"/>
</dbReference>
<dbReference type="PANTHER" id="PTHR35176">
    <property type="entry name" value="HEME OXYGENASE HI_0854-RELATED"/>
    <property type="match status" value="1"/>
</dbReference>
<evidence type="ECO:0000313" key="3">
    <source>
        <dbReference type="EMBL" id="NMI01765.1"/>
    </source>
</evidence>
<keyword evidence="3" id="KW-0808">Transferase</keyword>
<gene>
    <name evidence="3" type="ORF">HF526_31395</name>
</gene>
<keyword evidence="4" id="KW-1185">Reference proteome</keyword>
<keyword evidence="1" id="KW-0560">Oxidoreductase</keyword>
<dbReference type="Proteomes" id="UP000820669">
    <property type="component" value="Unassembled WGS sequence"/>
</dbReference>
<dbReference type="Pfam" id="PF01243">
    <property type="entry name" value="PNPOx_N"/>
    <property type="match status" value="1"/>
</dbReference>
<protein>
    <submittedName>
        <fullName evidence="3">Acyltransferase</fullName>
    </submittedName>
</protein>
<sequence>MAGRTIRRGVGPEHVSAEFREFWAERRPGILVTPRRDGSSHAVPVGVTLDIEAGVARVICSRGSQKARNVAAAGPDGARVAVSQVDGRRWSTLEGRAVLREDPESVADAERRYARRYKVPRVNPQRVVIEIVVDRVLGMG</sequence>
<dbReference type="PANTHER" id="PTHR35176:SF1">
    <property type="entry name" value="F420H(2)-DEPENDENT BILIVERDIN REDUCTASE"/>
    <property type="match status" value="1"/>
</dbReference>
<dbReference type="GO" id="GO:0016746">
    <property type="term" value="F:acyltransferase activity"/>
    <property type="evidence" value="ECO:0007669"/>
    <property type="project" value="UniProtKB-KW"/>
</dbReference>
<reference evidence="3 4" key="1">
    <citation type="submission" date="2020-04" db="EMBL/GenBank/DDBJ databases">
        <authorList>
            <person name="Klaysubun C."/>
            <person name="Duangmal K."/>
            <person name="Lipun K."/>
        </authorList>
    </citation>
    <scope>NUCLEOTIDE SEQUENCE [LARGE SCALE GENOMIC DNA]</scope>
    <source>
        <strain evidence="3 4">K10HN5</strain>
    </source>
</reference>
<organism evidence="3 4">
    <name type="scientific">Pseudonocardia acidicola</name>
    <dbReference type="NCBI Taxonomy" id="2724939"/>
    <lineage>
        <taxon>Bacteria</taxon>
        <taxon>Bacillati</taxon>
        <taxon>Actinomycetota</taxon>
        <taxon>Actinomycetes</taxon>
        <taxon>Pseudonocardiales</taxon>
        <taxon>Pseudonocardiaceae</taxon>
        <taxon>Pseudonocardia</taxon>
    </lineage>
</organism>
<keyword evidence="3" id="KW-0012">Acyltransferase</keyword>
<proteinExistence type="predicted"/>
<feature type="domain" description="Pyridoxamine 5'-phosphate oxidase N-terminal" evidence="2">
    <location>
        <begin position="17"/>
        <end position="137"/>
    </location>
</feature>
<dbReference type="InterPro" id="IPR011576">
    <property type="entry name" value="Pyridox_Oxase_N"/>
</dbReference>
<evidence type="ECO:0000259" key="2">
    <source>
        <dbReference type="Pfam" id="PF01243"/>
    </source>
</evidence>
<accession>A0ABX1SNB1</accession>
<dbReference type="EMBL" id="JAAXLA010000099">
    <property type="protein sequence ID" value="NMI01765.1"/>
    <property type="molecule type" value="Genomic_DNA"/>
</dbReference>
<evidence type="ECO:0000256" key="1">
    <source>
        <dbReference type="ARBA" id="ARBA00023002"/>
    </source>
</evidence>
<dbReference type="RefSeq" id="WP_169385281.1">
    <property type="nucleotide sequence ID" value="NZ_JAAXLA010000099.1"/>
</dbReference>
<dbReference type="InterPro" id="IPR012349">
    <property type="entry name" value="Split_barrel_FMN-bd"/>
</dbReference>